<evidence type="ECO:0000256" key="2">
    <source>
        <dbReference type="SAM" id="Phobius"/>
    </source>
</evidence>
<organism evidence="3 4">
    <name type="scientific">Achaetomium macrosporum</name>
    <dbReference type="NCBI Taxonomy" id="79813"/>
    <lineage>
        <taxon>Eukaryota</taxon>
        <taxon>Fungi</taxon>
        <taxon>Dikarya</taxon>
        <taxon>Ascomycota</taxon>
        <taxon>Pezizomycotina</taxon>
        <taxon>Sordariomycetes</taxon>
        <taxon>Sordariomycetidae</taxon>
        <taxon>Sordariales</taxon>
        <taxon>Chaetomiaceae</taxon>
        <taxon>Achaetomium</taxon>
    </lineage>
</organism>
<feature type="transmembrane region" description="Helical" evidence="2">
    <location>
        <begin position="111"/>
        <end position="135"/>
    </location>
</feature>
<reference evidence="3" key="2">
    <citation type="submission" date="2023-05" db="EMBL/GenBank/DDBJ databases">
        <authorList>
            <consortium name="Lawrence Berkeley National Laboratory"/>
            <person name="Steindorff A."/>
            <person name="Hensen N."/>
            <person name="Bonometti L."/>
            <person name="Westerberg I."/>
            <person name="Brannstrom I.O."/>
            <person name="Guillou S."/>
            <person name="Cros-Aarteil S."/>
            <person name="Calhoun S."/>
            <person name="Haridas S."/>
            <person name="Kuo A."/>
            <person name="Mondo S."/>
            <person name="Pangilinan J."/>
            <person name="Riley R."/>
            <person name="Labutti K."/>
            <person name="Andreopoulos B."/>
            <person name="Lipzen A."/>
            <person name="Chen C."/>
            <person name="Yanf M."/>
            <person name="Daum C."/>
            <person name="Ng V."/>
            <person name="Clum A."/>
            <person name="Ohm R."/>
            <person name="Martin F."/>
            <person name="Silar P."/>
            <person name="Natvig D."/>
            <person name="Lalanne C."/>
            <person name="Gautier V."/>
            <person name="Ament-Velasquez S.L."/>
            <person name="Kruys A."/>
            <person name="Hutchinson M.I."/>
            <person name="Powell A.J."/>
            <person name="Barry K."/>
            <person name="Miller A.N."/>
            <person name="Grigoriev I.V."/>
            <person name="Debuchy R."/>
            <person name="Gladieux P."/>
            <person name="Thoren M.H."/>
            <person name="Johannesson H."/>
        </authorList>
    </citation>
    <scope>NUCLEOTIDE SEQUENCE</scope>
    <source>
        <strain evidence="3">CBS 532.94</strain>
    </source>
</reference>
<keyword evidence="2" id="KW-1133">Transmembrane helix</keyword>
<dbReference type="AlphaFoldDB" id="A0AAN7C7Z3"/>
<evidence type="ECO:0000256" key="1">
    <source>
        <dbReference type="SAM" id="MobiDB-lite"/>
    </source>
</evidence>
<protein>
    <submittedName>
        <fullName evidence="3">Uncharacterized protein</fullName>
    </submittedName>
</protein>
<feature type="region of interest" description="Disordered" evidence="1">
    <location>
        <begin position="1"/>
        <end position="86"/>
    </location>
</feature>
<sequence>MNAKYDAGLELAPQDFPEVTRTQPGYGHQQQHYQQEQPYQDHYQGQAYYQQQPYDPSATTSPKPEHAAPPPSTYGSQTATGSPYGSEAHPVFAGAAAAPSRSGPGRTICGISLLVFVLSCIIALLSAAVIGLAAATGIQSQRASDAAGSLAAVSSPSGTATAPAASSTGTTTAVIDDGCSSNPGSVDKTLYTSFSLLGALKFTRYCNKDAPNAPLLSLFTADFDTCMDACAAYTKYVPGSFENTANATCEAVSFIPAWTSKATATKGGAPGNCYLKGGPQNETGLNTPNIGTDCHAAILTPGA</sequence>
<gene>
    <name evidence="3" type="ORF">C8A03DRAFT_45162</name>
</gene>
<feature type="compositionally biased region" description="Polar residues" evidence="1">
    <location>
        <begin position="73"/>
        <end position="83"/>
    </location>
</feature>
<evidence type="ECO:0000313" key="3">
    <source>
        <dbReference type="EMBL" id="KAK4236925.1"/>
    </source>
</evidence>
<evidence type="ECO:0000313" key="4">
    <source>
        <dbReference type="Proteomes" id="UP001303760"/>
    </source>
</evidence>
<name>A0AAN7C7Z3_9PEZI</name>
<dbReference type="SUPFAM" id="SSF81995">
    <property type="entry name" value="beta-sandwich domain of Sec23/24"/>
    <property type="match status" value="1"/>
</dbReference>
<proteinExistence type="predicted"/>
<dbReference type="Proteomes" id="UP001303760">
    <property type="component" value="Unassembled WGS sequence"/>
</dbReference>
<reference evidence="3" key="1">
    <citation type="journal article" date="2023" name="Mol. Phylogenet. Evol.">
        <title>Genome-scale phylogeny and comparative genomics of the fungal order Sordariales.</title>
        <authorList>
            <person name="Hensen N."/>
            <person name="Bonometti L."/>
            <person name="Westerberg I."/>
            <person name="Brannstrom I.O."/>
            <person name="Guillou S."/>
            <person name="Cros-Aarteil S."/>
            <person name="Calhoun S."/>
            <person name="Haridas S."/>
            <person name="Kuo A."/>
            <person name="Mondo S."/>
            <person name="Pangilinan J."/>
            <person name="Riley R."/>
            <person name="LaButti K."/>
            <person name="Andreopoulos B."/>
            <person name="Lipzen A."/>
            <person name="Chen C."/>
            <person name="Yan M."/>
            <person name="Daum C."/>
            <person name="Ng V."/>
            <person name="Clum A."/>
            <person name="Steindorff A."/>
            <person name="Ohm R.A."/>
            <person name="Martin F."/>
            <person name="Silar P."/>
            <person name="Natvig D.O."/>
            <person name="Lalanne C."/>
            <person name="Gautier V."/>
            <person name="Ament-Velasquez S.L."/>
            <person name="Kruys A."/>
            <person name="Hutchinson M.I."/>
            <person name="Powell A.J."/>
            <person name="Barry K."/>
            <person name="Miller A.N."/>
            <person name="Grigoriev I.V."/>
            <person name="Debuchy R."/>
            <person name="Gladieux P."/>
            <person name="Hiltunen Thoren M."/>
            <person name="Johannesson H."/>
        </authorList>
    </citation>
    <scope>NUCLEOTIDE SEQUENCE</scope>
    <source>
        <strain evidence="3">CBS 532.94</strain>
    </source>
</reference>
<accession>A0AAN7C7Z3</accession>
<keyword evidence="2" id="KW-0472">Membrane</keyword>
<feature type="compositionally biased region" description="Low complexity" evidence="1">
    <location>
        <begin position="23"/>
        <end position="54"/>
    </location>
</feature>
<comment type="caution">
    <text evidence="3">The sequence shown here is derived from an EMBL/GenBank/DDBJ whole genome shotgun (WGS) entry which is preliminary data.</text>
</comment>
<keyword evidence="4" id="KW-1185">Reference proteome</keyword>
<dbReference type="EMBL" id="MU860165">
    <property type="protein sequence ID" value="KAK4236925.1"/>
    <property type="molecule type" value="Genomic_DNA"/>
</dbReference>
<keyword evidence="2" id="KW-0812">Transmembrane</keyword>